<evidence type="ECO:0000313" key="4">
    <source>
        <dbReference type="Proteomes" id="UP001165063"/>
    </source>
</evidence>
<protein>
    <submittedName>
        <fullName evidence="3">Unnamed protein product</fullName>
    </submittedName>
</protein>
<sequence>MSLFELQKKALIDKLNKCGANYRHLITDDTTYPLIESLLGSKEEALNYAFTFKKIDDEKRSTSREQALYLLDPVPIYSISCLIADFSRGKRYEDSIVCFLPGLSHHNMKRLQGCKFLMESCRGRFDKIEFLSMLPIEENLFVTGNHNCIPGYYSFDKIGQDVAEYQLDKSVESMLSLCILTNEYPVVRYYNSAVSMKLATEFQHKLDEYYRKNPDLSPVNNKTVFLITDRSMDMFGPFCHTKYYRSGIFDLMGPEDGMIGVERGTYDYIWKYEARTGQGQETKYLMFDYKDSVYNELKDTTFEEFTKRIVELLNELKVEDDKFNNLKYVSDIAHATLTQNEHLEKKQLITGHFKLIENISSKFKNENLLDLIVFENKCASNLGPNKEQHEPITEELIELLANATIDMTNKIRLLIVYAYYRGGITESDLTKLLKFSMPEKVESMCILFKNFDKLGAKLIKPDLLSKPFHRKTYFGVNNTEELTERYIPSMTNLVTRLASNKLPEAYNTQITGKAFYSADEVEDHSEMDFPYVKGVSIEDLEMGMNDSAGSLPSQVRNQPRWKNAKQQTKELTKQKLLLFCAGGLTNVEVATILSQQTKVNRTIFLGTDEIYSPLDLIGDIRLIDDDRVNLNLTLDKKLNRKKQVPKHLFDKSAPPPPRQQQRRPQQQQQRPQQQVTPQPQLRVQQSDPAFQRPSTPTSTSSSSSDTGKSSSSGHRFRKKFW</sequence>
<dbReference type="Gene3D" id="3.90.830.10">
    <property type="entry name" value="Syntaxin Binding Protein 1, Chain A, domain 2"/>
    <property type="match status" value="1"/>
</dbReference>
<dbReference type="PANTHER" id="PTHR11679">
    <property type="entry name" value="VESICLE PROTEIN SORTING-ASSOCIATED"/>
    <property type="match status" value="1"/>
</dbReference>
<evidence type="ECO:0000313" key="3">
    <source>
        <dbReference type="EMBL" id="GMG19215.1"/>
    </source>
</evidence>
<dbReference type="GO" id="GO:0016192">
    <property type="term" value="P:vesicle-mediated transport"/>
    <property type="evidence" value="ECO:0007669"/>
    <property type="project" value="InterPro"/>
</dbReference>
<dbReference type="SUPFAM" id="SSF56815">
    <property type="entry name" value="Sec1/munc18-like (SM) proteins"/>
    <property type="match status" value="1"/>
</dbReference>
<dbReference type="EMBL" id="BSXU01000086">
    <property type="protein sequence ID" value="GMG19215.1"/>
    <property type="molecule type" value="Genomic_DNA"/>
</dbReference>
<dbReference type="Gene3D" id="3.40.50.1910">
    <property type="match status" value="2"/>
</dbReference>
<feature type="compositionally biased region" description="Low complexity" evidence="2">
    <location>
        <begin position="662"/>
        <end position="685"/>
    </location>
</feature>
<dbReference type="Gene3D" id="3.40.50.2060">
    <property type="match status" value="1"/>
</dbReference>
<keyword evidence="4" id="KW-1185">Reference proteome</keyword>
<dbReference type="InterPro" id="IPR043154">
    <property type="entry name" value="Sec-1-like_dom1"/>
</dbReference>
<dbReference type="InterPro" id="IPR043127">
    <property type="entry name" value="Sec-1-like_dom3a"/>
</dbReference>
<proteinExistence type="inferred from homology"/>
<accession>A0A9W7DDI1</accession>
<name>A0A9W7DDI1_AMBMO</name>
<feature type="compositionally biased region" description="Low complexity" evidence="2">
    <location>
        <begin position="694"/>
        <end position="712"/>
    </location>
</feature>
<dbReference type="PIRSF" id="PIRSF005715">
    <property type="entry name" value="VPS45_Sec1"/>
    <property type="match status" value="1"/>
</dbReference>
<comment type="similarity">
    <text evidence="1">Belongs to the STXBP/unc-18/SEC1 family.</text>
</comment>
<reference evidence="3" key="1">
    <citation type="submission" date="2023-04" db="EMBL/GenBank/DDBJ databases">
        <title>Ambrosiozyma monospora NBRC 1965.</title>
        <authorList>
            <person name="Ichikawa N."/>
            <person name="Sato H."/>
            <person name="Tonouchi N."/>
        </authorList>
    </citation>
    <scope>NUCLEOTIDE SEQUENCE</scope>
    <source>
        <strain evidence="3">NBRC 1965</strain>
    </source>
</reference>
<dbReference type="Gene3D" id="1.25.40.60">
    <property type="match status" value="1"/>
</dbReference>
<feature type="region of interest" description="Disordered" evidence="2">
    <location>
        <begin position="641"/>
        <end position="721"/>
    </location>
</feature>
<dbReference type="Proteomes" id="UP001165063">
    <property type="component" value="Unassembled WGS sequence"/>
</dbReference>
<evidence type="ECO:0000256" key="2">
    <source>
        <dbReference type="SAM" id="MobiDB-lite"/>
    </source>
</evidence>
<dbReference type="OrthoDB" id="2228at2759"/>
<dbReference type="AlphaFoldDB" id="A0A9W7DDI1"/>
<dbReference type="InterPro" id="IPR001619">
    <property type="entry name" value="Sec1-like"/>
</dbReference>
<organism evidence="3 4">
    <name type="scientific">Ambrosiozyma monospora</name>
    <name type="common">Yeast</name>
    <name type="synonym">Endomycopsis monosporus</name>
    <dbReference type="NCBI Taxonomy" id="43982"/>
    <lineage>
        <taxon>Eukaryota</taxon>
        <taxon>Fungi</taxon>
        <taxon>Dikarya</taxon>
        <taxon>Ascomycota</taxon>
        <taxon>Saccharomycotina</taxon>
        <taxon>Pichiomycetes</taxon>
        <taxon>Pichiales</taxon>
        <taxon>Pichiaceae</taxon>
        <taxon>Ambrosiozyma</taxon>
    </lineage>
</organism>
<dbReference type="Pfam" id="PF00995">
    <property type="entry name" value="Sec1"/>
    <property type="match status" value="1"/>
</dbReference>
<comment type="caution">
    <text evidence="3">The sequence shown here is derived from an EMBL/GenBank/DDBJ whole genome shotgun (WGS) entry which is preliminary data.</text>
</comment>
<dbReference type="InterPro" id="IPR036045">
    <property type="entry name" value="Sec1-like_sf"/>
</dbReference>
<evidence type="ECO:0000256" key="1">
    <source>
        <dbReference type="ARBA" id="ARBA00009884"/>
    </source>
</evidence>
<dbReference type="InterPro" id="IPR027482">
    <property type="entry name" value="Sec1-like_dom2"/>
</dbReference>
<gene>
    <name evidence="3" type="ORF">Amon01_000029300</name>
</gene>